<name>A0ABT1YLL6_9BACL</name>
<feature type="domain" description="Luciferase-like" evidence="7">
    <location>
        <begin position="27"/>
        <end position="392"/>
    </location>
</feature>
<dbReference type="NCBIfam" id="TIGR03860">
    <property type="entry name" value="FMN_nitrolo"/>
    <property type="match status" value="1"/>
</dbReference>
<reference evidence="8 9" key="1">
    <citation type="submission" date="2022-08" db="EMBL/GenBank/DDBJ databases">
        <title>Paenibacillus endoradicis sp. nov., Paenibacillus radicibacter sp. nov and Paenibacillus pararadicis sp. nov., three cold-adapted plant growth-promoting bacteria isolated from root of Larix gmelinii in Great Khingan.</title>
        <authorList>
            <person name="Xue H."/>
        </authorList>
    </citation>
    <scope>NUCLEOTIDE SEQUENCE [LARGE SCALE GENOMIC DNA]</scope>
    <source>
        <strain evidence="8 9">N5-1-1-5</strain>
    </source>
</reference>
<dbReference type="SUPFAM" id="SSF51679">
    <property type="entry name" value="Bacterial luciferase-like"/>
    <property type="match status" value="1"/>
</dbReference>
<dbReference type="InterPro" id="IPR011251">
    <property type="entry name" value="Luciferase-like_dom"/>
</dbReference>
<evidence type="ECO:0000313" key="8">
    <source>
        <dbReference type="EMBL" id="MCR8633163.1"/>
    </source>
</evidence>
<evidence type="ECO:0000256" key="1">
    <source>
        <dbReference type="ARBA" id="ARBA00022630"/>
    </source>
</evidence>
<dbReference type="CDD" id="cd01095">
    <property type="entry name" value="Nitrilotriacetate_monoxgenase"/>
    <property type="match status" value="1"/>
</dbReference>
<dbReference type="Gene3D" id="3.20.20.30">
    <property type="entry name" value="Luciferase-like domain"/>
    <property type="match status" value="1"/>
</dbReference>
<dbReference type="Proteomes" id="UP001300012">
    <property type="component" value="Unassembled WGS sequence"/>
</dbReference>
<dbReference type="PIRSF" id="PIRSF000337">
    <property type="entry name" value="NTA_MOA"/>
    <property type="match status" value="1"/>
</dbReference>
<dbReference type="PANTHER" id="PTHR30011:SF16">
    <property type="entry name" value="C2H2 FINGER DOMAIN TRANSCRIPTION FACTOR (EUROFUNG)-RELATED"/>
    <property type="match status" value="1"/>
</dbReference>
<dbReference type="EMBL" id="JANQBD010000013">
    <property type="protein sequence ID" value="MCR8633163.1"/>
    <property type="molecule type" value="Genomic_DNA"/>
</dbReference>
<keyword evidence="1" id="KW-0285">Flavoprotein</keyword>
<keyword evidence="9" id="KW-1185">Reference proteome</keyword>
<gene>
    <name evidence="8" type="ORF">NV381_18335</name>
</gene>
<dbReference type="InterPro" id="IPR036661">
    <property type="entry name" value="Luciferase-like_sf"/>
</dbReference>
<dbReference type="PANTHER" id="PTHR30011">
    <property type="entry name" value="ALKANESULFONATE MONOOXYGENASE-RELATED"/>
    <property type="match status" value="1"/>
</dbReference>
<keyword evidence="3" id="KW-0560">Oxidoreductase</keyword>
<accession>A0ABT1YLL6</accession>
<dbReference type="RefSeq" id="WP_258214742.1">
    <property type="nucleotide sequence ID" value="NZ_JANQBD010000013.1"/>
</dbReference>
<evidence type="ECO:0000256" key="3">
    <source>
        <dbReference type="ARBA" id="ARBA00023002"/>
    </source>
</evidence>
<comment type="caution">
    <text evidence="8">The sequence shown here is derived from an EMBL/GenBank/DDBJ whole genome shotgun (WGS) entry which is preliminary data.</text>
</comment>
<keyword evidence="4" id="KW-0503">Monooxygenase</keyword>
<comment type="similarity">
    <text evidence="5">Belongs to the NtaA/SnaA/DszA monooxygenase family.</text>
</comment>
<organism evidence="8 9">
    <name type="scientific">Paenibacillus radicis</name>
    <name type="common">ex Xue et al. 2023</name>
    <dbReference type="NCBI Taxonomy" id="2972489"/>
    <lineage>
        <taxon>Bacteria</taxon>
        <taxon>Bacillati</taxon>
        <taxon>Bacillota</taxon>
        <taxon>Bacilli</taxon>
        <taxon>Bacillales</taxon>
        <taxon>Paenibacillaceae</taxon>
        <taxon>Paenibacillus</taxon>
    </lineage>
</organism>
<keyword evidence="2" id="KW-0288">FMN</keyword>
<evidence type="ECO:0000256" key="6">
    <source>
        <dbReference type="SAM" id="MobiDB-lite"/>
    </source>
</evidence>
<dbReference type="Pfam" id="PF00296">
    <property type="entry name" value="Bac_luciferase"/>
    <property type="match status" value="1"/>
</dbReference>
<dbReference type="InterPro" id="IPR051260">
    <property type="entry name" value="Diverse_substr_monoxygenases"/>
</dbReference>
<protein>
    <submittedName>
        <fullName evidence="8">LLM class flavin-dependent oxidoreductase</fullName>
    </submittedName>
</protein>
<sequence length="460" mass="51994">MGKQIRLNAFDMNSAMHNSHGLWKHPGNQRHRYKELSYWVELAQLLERGKFDALFLADVVGVYDVYKQSFDPAVRDAVQVPVNDPALIIPAMAYATKHLSFAVTVTTTYEHPYAHARRMSTLDHLTQGRLAWNIVTSYLPSAAKNFGLDGMLDHDERYERADEFLEVVYKLWEASWDDDAVVRDVKNKIYTDPGKVHEINHEGKFYRVPGPHLSEPSPQRTPVVYQAGSSEKGREFAAKHAECVFVGASNVETLRFYVQDIRRKAAAYGRNPDHIKMFMGLNVIAGDTRQEAQGKFEEYSRLWSVDAALAQYGGSSGYDLDAYDPLEFLEYKPTNHGQTTAAHFTKYAEKKLTVGEVKQKIGTIGGRGTVLVGTPADIADQMQHWVEETGIDGFNLAHFITPGSLQEFIDNVIPELQNRGIYKTEYEEGTLREKLFGQGQSKLPEDHPGAKVRRQSVNQH</sequence>
<dbReference type="InterPro" id="IPR016215">
    <property type="entry name" value="NTA_MOA"/>
</dbReference>
<evidence type="ECO:0000313" key="9">
    <source>
        <dbReference type="Proteomes" id="UP001300012"/>
    </source>
</evidence>
<feature type="region of interest" description="Disordered" evidence="6">
    <location>
        <begin position="437"/>
        <end position="460"/>
    </location>
</feature>
<proteinExistence type="inferred from homology"/>
<evidence type="ECO:0000259" key="7">
    <source>
        <dbReference type="Pfam" id="PF00296"/>
    </source>
</evidence>
<evidence type="ECO:0000256" key="5">
    <source>
        <dbReference type="ARBA" id="ARBA00033748"/>
    </source>
</evidence>
<evidence type="ECO:0000256" key="2">
    <source>
        <dbReference type="ARBA" id="ARBA00022643"/>
    </source>
</evidence>
<evidence type="ECO:0000256" key="4">
    <source>
        <dbReference type="ARBA" id="ARBA00023033"/>
    </source>
</evidence>